<dbReference type="Proteomes" id="UP000287144">
    <property type="component" value="Unassembled WGS sequence"/>
</dbReference>
<proteinExistence type="predicted"/>
<gene>
    <name evidence="1" type="ORF">CEP52_012844</name>
</gene>
<keyword evidence="2" id="KW-1185">Reference proteome</keyword>
<organism evidence="1 2">
    <name type="scientific">Fusarium oligoseptatum</name>
    <dbReference type="NCBI Taxonomy" id="2604345"/>
    <lineage>
        <taxon>Eukaryota</taxon>
        <taxon>Fungi</taxon>
        <taxon>Dikarya</taxon>
        <taxon>Ascomycota</taxon>
        <taxon>Pezizomycotina</taxon>
        <taxon>Sordariomycetes</taxon>
        <taxon>Hypocreomycetidae</taxon>
        <taxon>Hypocreales</taxon>
        <taxon>Nectriaceae</taxon>
        <taxon>Fusarium</taxon>
        <taxon>Fusarium solani species complex</taxon>
    </lineage>
</organism>
<sequence length="101" mass="11139">MTHRHQRDLEKLCSRLDIYVGSFKIEKGGRDPDPVLHGGDAELSCLASEMSASSSISTKTALTLITANTPTRYRRSTKDAIVAVSVCPPDHHFSSQQLLER</sequence>
<accession>A0A428SWQ3</accession>
<reference evidence="1 2" key="1">
    <citation type="submission" date="2017-06" db="EMBL/GenBank/DDBJ databases">
        <title>Comparative genomic analysis of Ambrosia Fusariam Clade fungi.</title>
        <authorList>
            <person name="Stajich J.E."/>
            <person name="Carrillo J."/>
            <person name="Kijimoto T."/>
            <person name="Eskalen A."/>
            <person name="O'Donnell K."/>
            <person name="Kasson M."/>
        </authorList>
    </citation>
    <scope>NUCLEOTIDE SEQUENCE [LARGE SCALE GENOMIC DNA]</scope>
    <source>
        <strain evidence="1 2">NRRL62579</strain>
    </source>
</reference>
<evidence type="ECO:0000313" key="2">
    <source>
        <dbReference type="Proteomes" id="UP000287144"/>
    </source>
</evidence>
<name>A0A428SWQ3_9HYPO</name>
<protein>
    <submittedName>
        <fullName evidence="1">Uncharacterized protein</fullName>
    </submittedName>
</protein>
<comment type="caution">
    <text evidence="1">The sequence shown here is derived from an EMBL/GenBank/DDBJ whole genome shotgun (WGS) entry which is preliminary data.</text>
</comment>
<dbReference type="AlphaFoldDB" id="A0A428SWQ3"/>
<evidence type="ECO:0000313" key="1">
    <source>
        <dbReference type="EMBL" id="RSL94120.1"/>
    </source>
</evidence>
<dbReference type="EMBL" id="NKCK01000172">
    <property type="protein sequence ID" value="RSL94120.1"/>
    <property type="molecule type" value="Genomic_DNA"/>
</dbReference>